<sequence length="772" mass="87844">MKAESEEVMKTNQNLHQVLANLKQLRNAGKEMKEERLQAENVCVLLEKEIKALKAQLLTRKQELSETQKNGEHLEKEIKQLESLVAEVQSISEEQPQIEEQKKKLNDEISNLKKQKENLTQMVADHNTAFDQIEKLREDVQDLTEEKLHLTNILPQLRKLEAECNAAKEETSKLMQQKNELEQQVQELFDVFENMEKIKSELKDAKKTNSVLIAKNISLEMLIKNKTQDLQSLEMHHEALQKELNDHQSHLQKSKEMEDDLTRITHKITCLKDLAKQQESEILLLKDELAKEGELETHYYQHKDSLVSWKQKTENLEKEKARLAEKLQNPKTGTWGSHETVEDLNRNLELNVHHSVLQEQNVQNNIPAVTKECLTANKTADYLQTKVMDLKVELHTLKQETVDFQEELKDLQKRNQEEEKIRLTYRAMLLEKWDLEMKRDELKTRVSLLRQRQNKGSKLGLECKKLKEHLDSVKQETEKLNQELHDLQGPDAAGARLPYQAPGRLSLHHHDRQQTSRLLHHPVPPRSAAVRRFILGRSGEFGSRCSVDLRQRHSTVSSSVAGKQQFQHQLPTEEQRAEAERLKSDGNDQMKVENFAAAVEFYSKAIALNPQNAVYYCNRAAALSKLGNYAGAVQDCEQAIGIDPNYSKAYGRMGLALASLNKHTEAVGYYKKALELDPDNDTYKTNLKIAEEKMETSSPTAGMGGVDLAGLLSNPGFMNMASSLMSNPQVQQLMSGMMSGAYGGPHSPRSRRPVGANPGRAAVRSTNAAAEP</sequence>
<dbReference type="OrthoDB" id="2335338at2759"/>
<keyword evidence="4" id="KW-0175">Coiled coil</keyword>
<dbReference type="GO" id="GO:0060090">
    <property type="term" value="F:molecular adaptor activity"/>
    <property type="evidence" value="ECO:0007669"/>
    <property type="project" value="TreeGrafter"/>
</dbReference>
<accession>A0A437DGV3</accession>
<feature type="coiled-coil region" evidence="4">
    <location>
        <begin position="380"/>
        <end position="421"/>
    </location>
</feature>
<evidence type="ECO:0000256" key="4">
    <source>
        <dbReference type="SAM" id="Coils"/>
    </source>
</evidence>
<name>A0A437DGV3_ORYJA</name>
<evidence type="ECO:0000256" key="5">
    <source>
        <dbReference type="SAM" id="MobiDB-lite"/>
    </source>
</evidence>
<feature type="region of interest" description="Disordered" evidence="5">
    <location>
        <begin position="556"/>
        <end position="583"/>
    </location>
</feature>
<dbReference type="SUPFAM" id="SSF48452">
    <property type="entry name" value="TPR-like"/>
    <property type="match status" value="1"/>
</dbReference>
<protein>
    <submittedName>
        <fullName evidence="6">Uncharacterized protein</fullName>
    </submittedName>
</protein>
<reference evidence="6 7" key="2">
    <citation type="submission" date="2019-01" db="EMBL/GenBank/DDBJ databases">
        <title>A chromosome length genome reference of the Java medaka (oryzias javanicus).</title>
        <authorList>
            <person name="Herpin A."/>
            <person name="Takehana Y."/>
            <person name="Naruse K."/>
            <person name="Ansai S."/>
            <person name="Kawaguchi M."/>
        </authorList>
    </citation>
    <scope>NUCLEOTIDE SEQUENCE [LARGE SCALE GENOMIC DNA]</scope>
    <source>
        <strain evidence="6">RS831</strain>
        <tissue evidence="6">Whole body</tissue>
    </source>
</reference>
<dbReference type="AlphaFoldDB" id="A0A437DGV3"/>
<dbReference type="GO" id="GO:0006620">
    <property type="term" value="P:post-translational protein targeting to endoplasmic reticulum membrane"/>
    <property type="evidence" value="ECO:0007669"/>
    <property type="project" value="TreeGrafter"/>
</dbReference>
<evidence type="ECO:0000313" key="6">
    <source>
        <dbReference type="EMBL" id="RVE74091.1"/>
    </source>
</evidence>
<dbReference type="GO" id="GO:0016020">
    <property type="term" value="C:membrane"/>
    <property type="evidence" value="ECO:0007669"/>
    <property type="project" value="TreeGrafter"/>
</dbReference>
<dbReference type="InterPro" id="IPR011990">
    <property type="entry name" value="TPR-like_helical_dom_sf"/>
</dbReference>
<keyword evidence="7" id="KW-1185">Reference proteome</keyword>
<feature type="coiled-coil region" evidence="4">
    <location>
        <begin position="8"/>
        <end position="326"/>
    </location>
</feature>
<feature type="compositionally biased region" description="Basic and acidic residues" evidence="5">
    <location>
        <begin position="571"/>
        <end position="583"/>
    </location>
</feature>
<dbReference type="SMART" id="SM00028">
    <property type="entry name" value="TPR"/>
    <property type="match status" value="3"/>
</dbReference>
<feature type="repeat" description="TPR" evidence="3">
    <location>
        <begin position="647"/>
        <end position="680"/>
    </location>
</feature>
<gene>
    <name evidence="6" type="ORF">OJAV_G00037900</name>
</gene>
<keyword evidence="2 3" id="KW-0802">TPR repeat</keyword>
<dbReference type="InterPro" id="IPR019734">
    <property type="entry name" value="TPR_rpt"/>
</dbReference>
<proteinExistence type="predicted"/>
<dbReference type="Gene3D" id="1.25.40.10">
    <property type="entry name" value="Tetratricopeptide repeat domain"/>
    <property type="match status" value="1"/>
</dbReference>
<evidence type="ECO:0000256" key="1">
    <source>
        <dbReference type="ARBA" id="ARBA00022737"/>
    </source>
</evidence>
<dbReference type="InterPro" id="IPR047150">
    <property type="entry name" value="SGT"/>
</dbReference>
<feature type="region of interest" description="Disordered" evidence="5">
    <location>
        <begin position="737"/>
        <end position="772"/>
    </location>
</feature>
<dbReference type="PROSITE" id="PS50005">
    <property type="entry name" value="TPR"/>
    <property type="match status" value="3"/>
</dbReference>
<feature type="compositionally biased region" description="Polar residues" evidence="5">
    <location>
        <begin position="556"/>
        <end position="570"/>
    </location>
</feature>
<feature type="repeat" description="TPR" evidence="3">
    <location>
        <begin position="613"/>
        <end position="646"/>
    </location>
</feature>
<evidence type="ECO:0000313" key="7">
    <source>
        <dbReference type="Proteomes" id="UP000283210"/>
    </source>
</evidence>
<dbReference type="GO" id="GO:0072380">
    <property type="term" value="C:TRC complex"/>
    <property type="evidence" value="ECO:0007669"/>
    <property type="project" value="TreeGrafter"/>
</dbReference>
<dbReference type="PROSITE" id="PS50293">
    <property type="entry name" value="TPR_REGION"/>
    <property type="match status" value="1"/>
</dbReference>
<evidence type="ECO:0000256" key="2">
    <source>
        <dbReference type="ARBA" id="ARBA00022803"/>
    </source>
</evidence>
<evidence type="ECO:0000256" key="3">
    <source>
        <dbReference type="PROSITE-ProRule" id="PRU00339"/>
    </source>
</evidence>
<organism evidence="6 7">
    <name type="scientific">Oryzias javanicus</name>
    <name type="common">Javanese ricefish</name>
    <name type="synonym">Aplocheilus javanicus</name>
    <dbReference type="NCBI Taxonomy" id="123683"/>
    <lineage>
        <taxon>Eukaryota</taxon>
        <taxon>Metazoa</taxon>
        <taxon>Chordata</taxon>
        <taxon>Craniata</taxon>
        <taxon>Vertebrata</taxon>
        <taxon>Euteleostomi</taxon>
        <taxon>Actinopterygii</taxon>
        <taxon>Neopterygii</taxon>
        <taxon>Teleostei</taxon>
        <taxon>Neoteleostei</taxon>
        <taxon>Acanthomorphata</taxon>
        <taxon>Ovalentaria</taxon>
        <taxon>Atherinomorphae</taxon>
        <taxon>Beloniformes</taxon>
        <taxon>Adrianichthyidae</taxon>
        <taxon>Oryziinae</taxon>
        <taxon>Oryzias</taxon>
    </lineage>
</organism>
<feature type="repeat" description="TPR" evidence="3">
    <location>
        <begin position="579"/>
        <end position="612"/>
    </location>
</feature>
<dbReference type="FunFam" id="1.25.40.10:FF:000108">
    <property type="entry name" value="Small glutamine-rich tetratricopeptide repeat-containing protein alpha"/>
    <property type="match status" value="1"/>
</dbReference>
<dbReference type="Pfam" id="PF00515">
    <property type="entry name" value="TPR_1"/>
    <property type="match status" value="2"/>
</dbReference>
<dbReference type="PANTHER" id="PTHR45831:SF3">
    <property type="entry name" value="SMALL GLUTAMINE-RICH TETRATRICOPEPTIDE REPEAT-CONTAINING PROTEIN ALPHA"/>
    <property type="match status" value="1"/>
</dbReference>
<reference evidence="6 7" key="1">
    <citation type="submission" date="2018-11" db="EMBL/GenBank/DDBJ databases">
        <authorList>
            <person name="Lopez-Roques C."/>
            <person name="Donnadieu C."/>
            <person name="Bouchez O."/>
            <person name="Klopp C."/>
            <person name="Cabau C."/>
            <person name="Zahm M."/>
        </authorList>
    </citation>
    <scope>NUCLEOTIDE SEQUENCE [LARGE SCALE GENOMIC DNA]</scope>
    <source>
        <strain evidence="6">RS831</strain>
        <tissue evidence="6">Whole body</tissue>
    </source>
</reference>
<keyword evidence="1" id="KW-0677">Repeat</keyword>
<dbReference type="PANTHER" id="PTHR45831">
    <property type="entry name" value="LD24721P"/>
    <property type="match status" value="1"/>
</dbReference>
<dbReference type="Proteomes" id="UP000283210">
    <property type="component" value="Chromosome 4"/>
</dbReference>
<dbReference type="EMBL" id="CM012440">
    <property type="protein sequence ID" value="RVE74091.1"/>
    <property type="molecule type" value="Genomic_DNA"/>
</dbReference>